<feature type="binding site" evidence="13">
    <location>
        <position position="137"/>
    </location>
    <ligand>
        <name>substrate</name>
    </ligand>
</feature>
<dbReference type="GO" id="GO:1902000">
    <property type="term" value="P:homogentisate catabolic process"/>
    <property type="evidence" value="ECO:0007669"/>
    <property type="project" value="TreeGrafter"/>
</dbReference>
<dbReference type="FunFam" id="3.90.850.10:FF:000004">
    <property type="entry name" value="Fumarylacetoacetase"/>
    <property type="match status" value="1"/>
</dbReference>
<evidence type="ECO:0000256" key="11">
    <source>
        <dbReference type="ARBA" id="ARBA00023232"/>
    </source>
</evidence>
<evidence type="ECO:0000256" key="13">
    <source>
        <dbReference type="PIRSR" id="PIRSR605959-2"/>
    </source>
</evidence>
<feature type="binding site" evidence="13">
    <location>
        <position position="358"/>
    </location>
    <ligand>
        <name>substrate</name>
    </ligand>
</feature>
<comment type="cofactor">
    <cofactor evidence="2 14">
        <name>Mg(2+)</name>
        <dbReference type="ChEBI" id="CHEBI:18420"/>
    </cofactor>
</comment>
<dbReference type="UniPathway" id="UPA00139">
    <property type="reaction ID" value="UER00341"/>
</dbReference>
<evidence type="ECO:0000256" key="10">
    <source>
        <dbReference type="ARBA" id="ARBA00022878"/>
    </source>
</evidence>
<sequence length="426" mass="47755">MHIREVKNLKSWIEVSPKHPFPVYNLPYGIGLFEDGTHSAVTRIGDFIINLSLLFQSGLLRADGLTLKHLAAEYLNDYIALPKATHLAVRERLIELFTDTHAGLYKLDEELKNSILVPHEKVKMLLPVKPGDYTDFYSSKEHATNVGIMFRGPENALMPNWLHMPIAYHGRSSSIVVSGTDLHRPWGQIVPPNAENPIFSPSKQLDFELEVAFVTRSGKPLGQPIKVDEAEEYIFGLVLFNDWSARDIQKWEYQPLGPFLGKNFGSTISPWIVTLEALEPFRCAGPTPEKELLPYLQTSGEKTFDIHLEVDIAPSDGKPTTVCRSNFKYLYWNMSQQLAHHTVNGCNIQAGDMMASGTISGPTPDSFGSMLELAWKGTKPVKLEDGSERTFILDGDTIIIRGYCEREDLYIGFGEATTTILPAIDY</sequence>
<dbReference type="EMBL" id="BHZE01000029">
    <property type="protein sequence ID" value="GCD78640.1"/>
    <property type="molecule type" value="Genomic_DNA"/>
</dbReference>
<keyword evidence="10" id="KW-0828">Tyrosine catabolism</keyword>
<dbReference type="Pfam" id="PF01557">
    <property type="entry name" value="FAA_hydrolase"/>
    <property type="match status" value="1"/>
</dbReference>
<evidence type="ECO:0000256" key="5">
    <source>
        <dbReference type="ARBA" id="ARBA00012094"/>
    </source>
</evidence>
<feature type="binding site" evidence="13">
    <location>
        <position position="151"/>
    </location>
    <ligand>
        <name>substrate</name>
    </ligand>
</feature>
<dbReference type="PANTHER" id="PTHR43069:SF2">
    <property type="entry name" value="FUMARYLACETOACETASE"/>
    <property type="match status" value="1"/>
</dbReference>
<evidence type="ECO:0000259" key="15">
    <source>
        <dbReference type="Pfam" id="PF01557"/>
    </source>
</evidence>
<keyword evidence="9 14" id="KW-0460">Magnesium</keyword>
<keyword evidence="6 14" id="KW-0479">Metal-binding</keyword>
<evidence type="ECO:0000313" key="18">
    <source>
        <dbReference type="Proteomes" id="UP000286715"/>
    </source>
</evidence>
<dbReference type="EC" id="3.7.1.2" evidence="5"/>
<dbReference type="Gene3D" id="3.90.850.10">
    <property type="entry name" value="Fumarylacetoacetase-like, C-terminal domain"/>
    <property type="match status" value="1"/>
</dbReference>
<evidence type="ECO:0000256" key="2">
    <source>
        <dbReference type="ARBA" id="ARBA00001946"/>
    </source>
</evidence>
<dbReference type="SUPFAM" id="SSF63433">
    <property type="entry name" value="Fumarylacetoacetate hydrolase, FAH, N-terminal domain"/>
    <property type="match status" value="1"/>
</dbReference>
<gene>
    <name evidence="17" type="primary">fahA</name>
    <name evidence="17" type="ORF">JCM31826_21220</name>
</gene>
<feature type="binding site" evidence="13">
    <location>
        <position position="253"/>
    </location>
    <ligand>
        <name>substrate</name>
    </ligand>
</feature>
<keyword evidence="7" id="KW-0378">Hydrolase</keyword>
<dbReference type="InterPro" id="IPR036663">
    <property type="entry name" value="Fumarylacetoacetase_C_sf"/>
</dbReference>
<evidence type="ECO:0000313" key="17">
    <source>
        <dbReference type="EMBL" id="GCD78640.1"/>
    </source>
</evidence>
<accession>A0A401XNR4</accession>
<comment type="similarity">
    <text evidence="4">Belongs to the FAH family.</text>
</comment>
<feature type="binding site" evidence="13">
    <location>
        <position position="249"/>
    </location>
    <ligand>
        <name>substrate</name>
    </ligand>
</feature>
<dbReference type="AlphaFoldDB" id="A0A401XNR4"/>
<dbReference type="GO" id="GO:0006559">
    <property type="term" value="P:L-phenylalanine catabolic process"/>
    <property type="evidence" value="ECO:0007669"/>
    <property type="project" value="UniProtKB-UniPathway"/>
</dbReference>
<dbReference type="GO" id="GO:0006572">
    <property type="term" value="P:L-tyrosine catabolic process"/>
    <property type="evidence" value="ECO:0007669"/>
    <property type="project" value="UniProtKB-KW"/>
</dbReference>
<dbReference type="InterPro" id="IPR036462">
    <property type="entry name" value="Fumarylacetoacetase_N_sf"/>
</dbReference>
<feature type="domain" description="Fumarylacetoacetase N-terminal" evidence="16">
    <location>
        <begin position="25"/>
        <end position="127"/>
    </location>
</feature>
<comment type="caution">
    <text evidence="17">The sequence shown here is derived from an EMBL/GenBank/DDBJ whole genome shotgun (WGS) entry which is preliminary data.</text>
</comment>
<evidence type="ECO:0000256" key="4">
    <source>
        <dbReference type="ARBA" id="ARBA00010211"/>
    </source>
</evidence>
<dbReference type="SUPFAM" id="SSF56529">
    <property type="entry name" value="FAH"/>
    <property type="match status" value="1"/>
</dbReference>
<dbReference type="InterPro" id="IPR005959">
    <property type="entry name" value="Fumarylacetoacetase"/>
</dbReference>
<feature type="domain" description="Fumarylacetoacetase-like C-terminal" evidence="15">
    <location>
        <begin position="134"/>
        <end position="419"/>
    </location>
</feature>
<feature type="binding site" evidence="14">
    <location>
        <position position="208"/>
    </location>
    <ligand>
        <name>Ca(2+)</name>
        <dbReference type="ChEBI" id="CHEBI:29108"/>
    </ligand>
</feature>
<dbReference type="NCBIfam" id="TIGR01266">
    <property type="entry name" value="fum_ac_acetase"/>
    <property type="match status" value="1"/>
</dbReference>
<evidence type="ECO:0000256" key="1">
    <source>
        <dbReference type="ARBA" id="ARBA00001913"/>
    </source>
</evidence>
<feature type="binding site" evidence="14">
    <location>
        <position position="262"/>
    </location>
    <ligand>
        <name>Mg(2+)</name>
        <dbReference type="ChEBI" id="CHEBI:18420"/>
    </ligand>
</feature>
<dbReference type="Proteomes" id="UP000286715">
    <property type="component" value="Unassembled WGS sequence"/>
</dbReference>
<feature type="binding site" evidence="14">
    <location>
        <position position="242"/>
    </location>
    <ligand>
        <name>Ca(2+)</name>
        <dbReference type="ChEBI" id="CHEBI:29108"/>
    </ligand>
</feature>
<dbReference type="Gene3D" id="2.30.30.230">
    <property type="entry name" value="Fumarylacetoacetase, N-terminal domain"/>
    <property type="match status" value="1"/>
</dbReference>
<organism evidence="17 18">
    <name type="scientific">Thermaurantimonas aggregans</name>
    <dbReference type="NCBI Taxonomy" id="2173829"/>
    <lineage>
        <taxon>Bacteria</taxon>
        <taxon>Pseudomonadati</taxon>
        <taxon>Bacteroidota</taxon>
        <taxon>Flavobacteriia</taxon>
        <taxon>Flavobacteriales</taxon>
        <taxon>Schleiferiaceae</taxon>
        <taxon>Thermaurantimonas</taxon>
    </lineage>
</organism>
<reference evidence="17 18" key="1">
    <citation type="submission" date="2018-11" db="EMBL/GenBank/DDBJ databases">
        <title>Schleiferia aggregans sp. nov., a moderately thermophilic heterotrophic bacterium isolated from microbial mats at a terrestrial hot spring.</title>
        <authorList>
            <person name="Iino T."/>
            <person name="Ohkuma M."/>
            <person name="Haruta S."/>
        </authorList>
    </citation>
    <scope>NUCLEOTIDE SEQUENCE [LARGE SCALE GENOMIC DNA]</scope>
    <source>
        <strain evidence="17 18">LA</strain>
    </source>
</reference>
<dbReference type="RefSeq" id="WP_124398692.1">
    <property type="nucleotide sequence ID" value="NZ_BHZE01000029.1"/>
</dbReference>
<keyword evidence="18" id="KW-1185">Reference proteome</keyword>
<evidence type="ECO:0000256" key="12">
    <source>
        <dbReference type="PIRSR" id="PIRSR605959-1"/>
    </source>
</evidence>
<dbReference type="InterPro" id="IPR015377">
    <property type="entry name" value="Fumarylacetoacetase_N"/>
</dbReference>
<evidence type="ECO:0000256" key="3">
    <source>
        <dbReference type="ARBA" id="ARBA00004782"/>
    </source>
</evidence>
<dbReference type="InterPro" id="IPR011234">
    <property type="entry name" value="Fumarylacetoacetase-like_C"/>
</dbReference>
<keyword evidence="8 14" id="KW-0106">Calcium</keyword>
<dbReference type="GO" id="GO:0046872">
    <property type="term" value="F:metal ion binding"/>
    <property type="evidence" value="ECO:0007669"/>
    <property type="project" value="UniProtKB-KW"/>
</dbReference>
<evidence type="ECO:0000256" key="8">
    <source>
        <dbReference type="ARBA" id="ARBA00022837"/>
    </source>
</evidence>
<name>A0A401XNR4_9FLAO</name>
<dbReference type="PANTHER" id="PTHR43069">
    <property type="entry name" value="FUMARYLACETOACETASE"/>
    <property type="match status" value="1"/>
</dbReference>
<feature type="binding site" evidence="14">
    <location>
        <position position="266"/>
    </location>
    <ligand>
        <name>Mg(2+)</name>
        <dbReference type="ChEBI" id="CHEBI:18420"/>
    </ligand>
</feature>
<evidence type="ECO:0000256" key="6">
    <source>
        <dbReference type="ARBA" id="ARBA00022723"/>
    </source>
</evidence>
<feature type="active site" description="Proton acceptor" evidence="12">
    <location>
        <position position="142"/>
    </location>
</feature>
<comment type="cofactor">
    <cofactor evidence="1 14">
        <name>Ca(2+)</name>
        <dbReference type="ChEBI" id="CHEBI:29108"/>
    </cofactor>
</comment>
<comment type="pathway">
    <text evidence="3">Amino-acid degradation; L-phenylalanine degradation; acetoacetate and fumarate from L-phenylalanine: step 6/6.</text>
</comment>
<evidence type="ECO:0000256" key="14">
    <source>
        <dbReference type="PIRSR" id="PIRSR605959-3"/>
    </source>
</evidence>
<evidence type="ECO:0000256" key="9">
    <source>
        <dbReference type="ARBA" id="ARBA00022842"/>
    </source>
</evidence>
<protein>
    <recommendedName>
        <fullName evidence="5">fumarylacetoacetase</fullName>
        <ecNumber evidence="5">3.7.1.2</ecNumber>
    </recommendedName>
</protein>
<dbReference type="GO" id="GO:0004334">
    <property type="term" value="F:fumarylacetoacetase activity"/>
    <property type="evidence" value="ECO:0007669"/>
    <property type="project" value="UniProtKB-EC"/>
</dbReference>
<keyword evidence="11" id="KW-0585">Phenylalanine catabolism</keyword>
<dbReference type="Pfam" id="PF09298">
    <property type="entry name" value="FAA_hydrolase_N"/>
    <property type="match status" value="1"/>
</dbReference>
<feature type="binding site" evidence="14">
    <location>
        <position position="135"/>
    </location>
    <ligand>
        <name>Ca(2+)</name>
        <dbReference type="ChEBI" id="CHEBI:29108"/>
    </ligand>
</feature>
<proteinExistence type="inferred from homology"/>
<feature type="binding site" evidence="14">
    <location>
        <position position="242"/>
    </location>
    <ligand>
        <name>Mg(2+)</name>
        <dbReference type="ChEBI" id="CHEBI:18420"/>
    </ligand>
</feature>
<evidence type="ECO:0000259" key="16">
    <source>
        <dbReference type="Pfam" id="PF09298"/>
    </source>
</evidence>
<feature type="binding site" evidence="14">
    <location>
        <position position="210"/>
    </location>
    <ligand>
        <name>Ca(2+)</name>
        <dbReference type="ChEBI" id="CHEBI:29108"/>
    </ligand>
</feature>
<evidence type="ECO:0000256" key="7">
    <source>
        <dbReference type="ARBA" id="ARBA00022801"/>
    </source>
</evidence>
<dbReference type="OrthoDB" id="3766879at2"/>